<evidence type="ECO:0000256" key="4">
    <source>
        <dbReference type="ARBA" id="ARBA00022519"/>
    </source>
</evidence>
<comment type="function">
    <text evidence="9">Part of the tripartite ATP-independent periplasmic (TRAP) transport system.</text>
</comment>
<evidence type="ECO:0000256" key="2">
    <source>
        <dbReference type="ARBA" id="ARBA00022448"/>
    </source>
</evidence>
<dbReference type="EMBL" id="AMRK01000005">
    <property type="protein sequence ID" value="EKE71147.1"/>
    <property type="molecule type" value="Genomic_DNA"/>
</dbReference>
<comment type="subcellular location">
    <subcellularLocation>
        <location evidence="1 9">Cell inner membrane</location>
        <topology evidence="1 9">Multi-pass membrane protein</topology>
    </subcellularLocation>
</comment>
<dbReference type="PANTHER" id="PTHR35011">
    <property type="entry name" value="2,3-DIKETO-L-GULONATE TRAP TRANSPORTER SMALL PERMEASE PROTEIN YIAM"/>
    <property type="match status" value="1"/>
</dbReference>
<dbReference type="STRING" id="1208323.B30_10300"/>
<evidence type="ECO:0000256" key="3">
    <source>
        <dbReference type="ARBA" id="ARBA00022475"/>
    </source>
</evidence>
<dbReference type="PATRIC" id="fig|1208323.3.peg.2133"/>
<organism evidence="11 12">
    <name type="scientific">Celeribacter baekdonensis B30</name>
    <dbReference type="NCBI Taxonomy" id="1208323"/>
    <lineage>
        <taxon>Bacteria</taxon>
        <taxon>Pseudomonadati</taxon>
        <taxon>Pseudomonadota</taxon>
        <taxon>Alphaproteobacteria</taxon>
        <taxon>Rhodobacterales</taxon>
        <taxon>Roseobacteraceae</taxon>
        <taxon>Celeribacter</taxon>
    </lineage>
</organism>
<evidence type="ECO:0000256" key="6">
    <source>
        <dbReference type="ARBA" id="ARBA00022989"/>
    </source>
</evidence>
<keyword evidence="3" id="KW-1003">Cell membrane</keyword>
<dbReference type="eggNOG" id="COG3090">
    <property type="taxonomic scope" value="Bacteria"/>
</dbReference>
<name>K2J8M0_9RHOB</name>
<feature type="domain" description="Tripartite ATP-independent periplasmic transporters DctQ component" evidence="10">
    <location>
        <begin position="31"/>
        <end position="155"/>
    </location>
</feature>
<evidence type="ECO:0000256" key="7">
    <source>
        <dbReference type="ARBA" id="ARBA00023136"/>
    </source>
</evidence>
<dbReference type="InterPro" id="IPR055348">
    <property type="entry name" value="DctQ"/>
</dbReference>
<keyword evidence="12" id="KW-1185">Reference proteome</keyword>
<keyword evidence="4 9" id="KW-0997">Cell inner membrane</keyword>
<dbReference type="GO" id="GO:0005886">
    <property type="term" value="C:plasma membrane"/>
    <property type="evidence" value="ECO:0007669"/>
    <property type="project" value="UniProtKB-SubCell"/>
</dbReference>
<keyword evidence="2 9" id="KW-0813">Transport</keyword>
<evidence type="ECO:0000256" key="9">
    <source>
        <dbReference type="RuleBase" id="RU369079"/>
    </source>
</evidence>
<comment type="caution">
    <text evidence="11">The sequence shown here is derived from an EMBL/GenBank/DDBJ whole genome shotgun (WGS) entry which is preliminary data.</text>
</comment>
<dbReference type="InterPro" id="IPR007387">
    <property type="entry name" value="TRAP_DctQ"/>
</dbReference>
<dbReference type="GO" id="GO:0015740">
    <property type="term" value="P:C4-dicarboxylate transport"/>
    <property type="evidence" value="ECO:0007669"/>
    <property type="project" value="TreeGrafter"/>
</dbReference>
<evidence type="ECO:0000256" key="8">
    <source>
        <dbReference type="ARBA" id="ARBA00038436"/>
    </source>
</evidence>
<keyword evidence="5 11" id="KW-0812">Transmembrane</keyword>
<evidence type="ECO:0000256" key="1">
    <source>
        <dbReference type="ARBA" id="ARBA00004429"/>
    </source>
</evidence>
<protein>
    <recommendedName>
        <fullName evidence="9">TRAP transporter small permease protein</fullName>
    </recommendedName>
</protein>
<gene>
    <name evidence="11" type="ORF">B30_10300</name>
</gene>
<comment type="subunit">
    <text evidence="9">The complex comprises the extracytoplasmic solute receptor protein and the two transmembrane proteins.</text>
</comment>
<accession>K2J8M0</accession>
<evidence type="ECO:0000313" key="12">
    <source>
        <dbReference type="Proteomes" id="UP000006762"/>
    </source>
</evidence>
<sequence>MGEGSMMQRLSTFIIQTLDLLSGGAFAAALLINAANVAGRYLFHSPIFWAEEVTTLLIIWSVCLMSYRLTLRGENLSAEILKPLLPHSAQRWVAFGLAAAGTALCGYFAFNAYLVVELVARFSQVTNVAEIPKQYVNGSILAAFVLACLGGMTRSLSLLVSDKLLNASDPVEVQEALAGSK</sequence>
<dbReference type="AlphaFoldDB" id="K2J8M0"/>
<evidence type="ECO:0000256" key="5">
    <source>
        <dbReference type="ARBA" id="ARBA00022692"/>
    </source>
</evidence>
<dbReference type="Proteomes" id="UP000006762">
    <property type="component" value="Unassembled WGS sequence"/>
</dbReference>
<comment type="similarity">
    <text evidence="8 9">Belongs to the TRAP transporter small permease family.</text>
</comment>
<evidence type="ECO:0000313" key="11">
    <source>
        <dbReference type="EMBL" id="EKE71147.1"/>
    </source>
</evidence>
<evidence type="ECO:0000259" key="10">
    <source>
        <dbReference type="Pfam" id="PF04290"/>
    </source>
</evidence>
<dbReference type="Pfam" id="PF04290">
    <property type="entry name" value="DctQ"/>
    <property type="match status" value="1"/>
</dbReference>
<keyword evidence="7" id="KW-0472">Membrane</keyword>
<dbReference type="GO" id="GO:0022857">
    <property type="term" value="F:transmembrane transporter activity"/>
    <property type="evidence" value="ECO:0007669"/>
    <property type="project" value="UniProtKB-UniRule"/>
</dbReference>
<reference evidence="11 12" key="1">
    <citation type="submission" date="2012-09" db="EMBL/GenBank/DDBJ databases">
        <title>Celeribacter baekdonensis B30 Genome Sequencing.</title>
        <authorList>
            <person name="Wang W."/>
        </authorList>
    </citation>
    <scope>NUCLEOTIDE SEQUENCE [LARGE SCALE GENOMIC DNA]</scope>
    <source>
        <strain evidence="11 12">B30</strain>
    </source>
</reference>
<dbReference type="PANTHER" id="PTHR35011:SF2">
    <property type="entry name" value="2,3-DIKETO-L-GULONATE TRAP TRANSPORTER SMALL PERMEASE PROTEIN YIAM"/>
    <property type="match status" value="1"/>
</dbReference>
<proteinExistence type="inferred from homology"/>
<keyword evidence="6" id="KW-1133">Transmembrane helix</keyword>